<protein>
    <submittedName>
        <fullName evidence="1">Uncharacterized protein</fullName>
    </submittedName>
</protein>
<organism evidence="1 2">
    <name type="scientific">Glossina pallidipes</name>
    <name type="common">Tsetse fly</name>
    <dbReference type="NCBI Taxonomy" id="7398"/>
    <lineage>
        <taxon>Eukaryota</taxon>
        <taxon>Metazoa</taxon>
        <taxon>Ecdysozoa</taxon>
        <taxon>Arthropoda</taxon>
        <taxon>Hexapoda</taxon>
        <taxon>Insecta</taxon>
        <taxon>Pterygota</taxon>
        <taxon>Neoptera</taxon>
        <taxon>Endopterygota</taxon>
        <taxon>Diptera</taxon>
        <taxon>Brachycera</taxon>
        <taxon>Muscomorpha</taxon>
        <taxon>Hippoboscoidea</taxon>
        <taxon>Glossinidae</taxon>
        <taxon>Glossina</taxon>
    </lineage>
</organism>
<dbReference type="VEuPathDB" id="VectorBase:GPAI023167"/>
<evidence type="ECO:0000313" key="2">
    <source>
        <dbReference type="Proteomes" id="UP000092445"/>
    </source>
</evidence>
<sequence>MHKNPIISHSTAKSNMHLDSISAEKEAQPSFGMQIANVAIITEAGCAPVVIAERADELSLFPKHDCESIVDMKNKYLPVVEWKRQVLDYQSCDEIQINNFNKNKECTHTVARNSSGQVELRTYLGNNKTKVLTKVLFQQN</sequence>
<reference evidence="2" key="1">
    <citation type="submission" date="2014-03" db="EMBL/GenBank/DDBJ databases">
        <authorList>
            <person name="Aksoy S."/>
            <person name="Warren W."/>
            <person name="Wilson R.K."/>
        </authorList>
    </citation>
    <scope>NUCLEOTIDE SEQUENCE [LARGE SCALE GENOMIC DNA]</scope>
    <source>
        <strain evidence="2">IAEA</strain>
    </source>
</reference>
<proteinExistence type="predicted"/>
<keyword evidence="2" id="KW-1185">Reference proteome</keyword>
<dbReference type="EnsemblMetazoa" id="GPAI023167-RA">
    <property type="protein sequence ID" value="GPAI023167-PA"/>
    <property type="gene ID" value="GPAI023167"/>
</dbReference>
<evidence type="ECO:0000313" key="1">
    <source>
        <dbReference type="EnsemblMetazoa" id="GPAI023167-PA"/>
    </source>
</evidence>
<accession>A0A1A9ZRY6</accession>
<name>A0A1A9ZRY6_GLOPL</name>
<dbReference type="AlphaFoldDB" id="A0A1A9ZRY6"/>
<dbReference type="Proteomes" id="UP000092445">
    <property type="component" value="Unassembled WGS sequence"/>
</dbReference>
<reference evidence="1" key="2">
    <citation type="submission" date="2020-05" db="UniProtKB">
        <authorList>
            <consortium name="EnsemblMetazoa"/>
        </authorList>
    </citation>
    <scope>IDENTIFICATION</scope>
    <source>
        <strain evidence="1">IAEA</strain>
    </source>
</reference>